<comment type="caution">
    <text evidence="9">The sequence shown here is derived from an EMBL/GenBank/DDBJ whole genome shotgun (WGS) entry which is preliminary data.</text>
</comment>
<feature type="domain" description="Reticulon" evidence="8">
    <location>
        <begin position="375"/>
        <end position="576"/>
    </location>
</feature>
<dbReference type="InterPro" id="IPR003388">
    <property type="entry name" value="Reticulon"/>
</dbReference>
<evidence type="ECO:0000313" key="9">
    <source>
        <dbReference type="EMBL" id="KAK7864044.1"/>
    </source>
</evidence>
<dbReference type="Pfam" id="PF02453">
    <property type="entry name" value="Reticulon"/>
    <property type="match status" value="1"/>
</dbReference>
<dbReference type="GO" id="GO:0030424">
    <property type="term" value="C:axon"/>
    <property type="evidence" value="ECO:0007669"/>
    <property type="project" value="TreeGrafter"/>
</dbReference>
<proteinExistence type="predicted"/>
<keyword evidence="2 6" id="KW-0812">Transmembrane</keyword>
<dbReference type="InterPro" id="IPR046964">
    <property type="entry name" value="RTN1-4"/>
</dbReference>
<evidence type="ECO:0000256" key="3">
    <source>
        <dbReference type="ARBA" id="ARBA00022824"/>
    </source>
</evidence>
<keyword evidence="4 6" id="KW-1133">Transmembrane helix</keyword>
<feature type="transmembrane region" description="Helical" evidence="6">
    <location>
        <begin position="493"/>
        <end position="521"/>
    </location>
</feature>
<dbReference type="PROSITE" id="PS50845">
    <property type="entry name" value="RETICULON"/>
    <property type="match status" value="1"/>
</dbReference>
<dbReference type="PANTHER" id="PTHR45799:SF2">
    <property type="entry name" value="RETICULON-LIKE PROTEIN"/>
    <property type="match status" value="1"/>
</dbReference>
<feature type="region of interest" description="Disordered" evidence="7">
    <location>
        <begin position="1"/>
        <end position="96"/>
    </location>
</feature>
<feature type="region of interest" description="Disordered" evidence="7">
    <location>
        <begin position="109"/>
        <end position="128"/>
    </location>
</feature>
<accession>A0AAN9Z5T7</accession>
<dbReference type="Gene3D" id="1.20.5.2480">
    <property type="match status" value="1"/>
</dbReference>
<evidence type="ECO:0000256" key="4">
    <source>
        <dbReference type="ARBA" id="ARBA00022989"/>
    </source>
</evidence>
<feature type="compositionally biased region" description="Basic and acidic residues" evidence="7">
    <location>
        <begin position="37"/>
        <end position="58"/>
    </location>
</feature>
<dbReference type="GO" id="GO:0005789">
    <property type="term" value="C:endoplasmic reticulum membrane"/>
    <property type="evidence" value="ECO:0007669"/>
    <property type="project" value="UniProtKB-SubCell"/>
</dbReference>
<comment type="subcellular location">
    <subcellularLocation>
        <location evidence="1 6">Endoplasmic reticulum membrane</location>
        <topology evidence="1 6">Multi-pass membrane protein</topology>
    </subcellularLocation>
</comment>
<evidence type="ECO:0000256" key="6">
    <source>
        <dbReference type="RuleBase" id="RU363132"/>
    </source>
</evidence>
<feature type="compositionally biased region" description="Basic and acidic residues" evidence="7">
    <location>
        <begin position="13"/>
        <end position="28"/>
    </location>
</feature>
<dbReference type="Proteomes" id="UP001378592">
    <property type="component" value="Unassembled WGS sequence"/>
</dbReference>
<evidence type="ECO:0000256" key="2">
    <source>
        <dbReference type="ARBA" id="ARBA00022692"/>
    </source>
</evidence>
<evidence type="ECO:0000256" key="5">
    <source>
        <dbReference type="ARBA" id="ARBA00023136"/>
    </source>
</evidence>
<evidence type="ECO:0000256" key="7">
    <source>
        <dbReference type="SAM" id="MobiDB-lite"/>
    </source>
</evidence>
<protein>
    <recommendedName>
        <fullName evidence="6">Reticulon-like protein</fullName>
    </recommendedName>
</protein>
<dbReference type="EMBL" id="JAZDUA010000212">
    <property type="protein sequence ID" value="KAK7864044.1"/>
    <property type="molecule type" value="Genomic_DNA"/>
</dbReference>
<evidence type="ECO:0000313" key="10">
    <source>
        <dbReference type="Proteomes" id="UP001378592"/>
    </source>
</evidence>
<organism evidence="9 10">
    <name type="scientific">Gryllus longicercus</name>
    <dbReference type="NCBI Taxonomy" id="2509291"/>
    <lineage>
        <taxon>Eukaryota</taxon>
        <taxon>Metazoa</taxon>
        <taxon>Ecdysozoa</taxon>
        <taxon>Arthropoda</taxon>
        <taxon>Hexapoda</taxon>
        <taxon>Insecta</taxon>
        <taxon>Pterygota</taxon>
        <taxon>Neoptera</taxon>
        <taxon>Polyneoptera</taxon>
        <taxon>Orthoptera</taxon>
        <taxon>Ensifera</taxon>
        <taxon>Gryllidea</taxon>
        <taxon>Grylloidea</taxon>
        <taxon>Gryllidae</taxon>
        <taxon>Gryllinae</taxon>
        <taxon>Gryllus</taxon>
    </lineage>
</organism>
<dbReference type="AlphaFoldDB" id="A0AAN9Z5T7"/>
<evidence type="ECO:0000259" key="8">
    <source>
        <dbReference type="PROSITE" id="PS50845"/>
    </source>
</evidence>
<keyword evidence="10" id="KW-1185">Reference proteome</keyword>
<name>A0AAN9Z5T7_9ORTH</name>
<gene>
    <name evidence="9" type="ORF">R5R35_012214</name>
</gene>
<keyword evidence="5 6" id="KW-0472">Membrane</keyword>
<sequence length="577" mass="62965">MENLSQQPAATGLRRENESMDDFEHLEAESTSPVKENSNDKLASKETKSDNLKSEKDSSSPLVKVPGESRNSSDFSLLSDSKLDSPVTDNSSVFTMEDTARKLQELTTTLEDRKSQAEEIPAETATSHIPELDMFSKFEPKTDSESVLQSFLASEKLGGVTDVLKEGSSNVDLLSFDSTPSAVDVGEKIPNIQGKHSTAFLKDDEDSFKDTMPEIIRTADKTATLPEEINHPSDADFAVMEDTFRDVIHEAVPDIKKTENVINEDISMPKYKSDHEEDEEFNLAASQDSSPIRMADKLEQYNIKPALDILSTDEPETNQDESLVIDGEKVALGSIAPTKEGNSEEKLQIPSKTVATRTKLESPIAVSPPLSLPLVESLVYWRNPKVSGAVLGVGLALLLSLTYCSLISVIAYVSLAVLVGCGGFRLYRAVLAAVNKTGEGHPFRDLLDKDIAVSSDRAASLAQQIVPHINASVSELRRLFLVEDILDSFKFGVMVWALTYVGAIFNGLTLVILAFVSAFTLPRLYENNKQQIDKNLELARAKFAEINAKVQAFNPLSGAAAKKLAGSTAGSEDKKEN</sequence>
<feature type="transmembrane region" description="Helical" evidence="6">
    <location>
        <begin position="390"/>
        <end position="419"/>
    </location>
</feature>
<evidence type="ECO:0000256" key="1">
    <source>
        <dbReference type="ARBA" id="ARBA00004477"/>
    </source>
</evidence>
<keyword evidence="3 6" id="KW-0256">Endoplasmic reticulum</keyword>
<dbReference type="PANTHER" id="PTHR45799">
    <property type="entry name" value="RETICULON-LIKE PROTEIN"/>
    <property type="match status" value="1"/>
</dbReference>
<reference evidence="9 10" key="1">
    <citation type="submission" date="2024-03" db="EMBL/GenBank/DDBJ databases">
        <title>The genome assembly and annotation of the cricket Gryllus longicercus Weissman &amp; Gray.</title>
        <authorList>
            <person name="Szrajer S."/>
            <person name="Gray D."/>
            <person name="Ylla G."/>
        </authorList>
    </citation>
    <scope>NUCLEOTIDE SEQUENCE [LARGE SCALE GENOMIC DNA]</scope>
    <source>
        <strain evidence="9">DAG 2021-001</strain>
        <tissue evidence="9">Whole body minus gut</tissue>
    </source>
</reference>